<gene>
    <name evidence="1" type="ORF">L3Q82_024273</name>
</gene>
<dbReference type="EMBL" id="CM041536">
    <property type="protein sequence ID" value="KAI3371708.1"/>
    <property type="molecule type" value="Genomic_DNA"/>
</dbReference>
<organism evidence="1 2">
    <name type="scientific">Scortum barcoo</name>
    <name type="common">barcoo grunter</name>
    <dbReference type="NCBI Taxonomy" id="214431"/>
    <lineage>
        <taxon>Eukaryota</taxon>
        <taxon>Metazoa</taxon>
        <taxon>Chordata</taxon>
        <taxon>Craniata</taxon>
        <taxon>Vertebrata</taxon>
        <taxon>Euteleostomi</taxon>
        <taxon>Actinopterygii</taxon>
        <taxon>Neopterygii</taxon>
        <taxon>Teleostei</taxon>
        <taxon>Neoteleostei</taxon>
        <taxon>Acanthomorphata</taxon>
        <taxon>Eupercaria</taxon>
        <taxon>Centrarchiformes</taxon>
        <taxon>Terapontoidei</taxon>
        <taxon>Terapontidae</taxon>
        <taxon>Scortum</taxon>
    </lineage>
</organism>
<evidence type="ECO:0000313" key="1">
    <source>
        <dbReference type="EMBL" id="KAI3371708.1"/>
    </source>
</evidence>
<proteinExistence type="predicted"/>
<reference evidence="1" key="1">
    <citation type="submission" date="2022-04" db="EMBL/GenBank/DDBJ databases">
        <title>Jade perch genome.</title>
        <authorList>
            <person name="Chao B."/>
        </authorList>
    </citation>
    <scope>NUCLEOTIDE SEQUENCE</scope>
    <source>
        <strain evidence="1">CB-2022</strain>
    </source>
</reference>
<name>A0ACB8WYC9_9TELE</name>
<dbReference type="Proteomes" id="UP000831701">
    <property type="component" value="Chromosome 6"/>
</dbReference>
<accession>A0ACB8WYC9</accession>
<protein>
    <submittedName>
        <fullName evidence="1">Uncharacterized protein</fullName>
    </submittedName>
</protein>
<sequence>MLLLLILLLSSGDGQAQRVSGQNKNGSCVCAVDSNLWSFPALKYEAVLQQVQSCEGSLINLQEQVQLSSQRLPEFEALVENLTARLEPHQYLHSQGLYTDLSLRRLGQELGKLETDIGAIHSQLNNAKTLKLSKEVQHNTQYNTKWIPNRLITSMSNIKSNITKGYGEM</sequence>
<evidence type="ECO:0000313" key="2">
    <source>
        <dbReference type="Proteomes" id="UP000831701"/>
    </source>
</evidence>
<comment type="caution">
    <text evidence="1">The sequence shown here is derived from an EMBL/GenBank/DDBJ whole genome shotgun (WGS) entry which is preliminary data.</text>
</comment>
<keyword evidence="2" id="KW-1185">Reference proteome</keyword>